<comment type="caution">
    <text evidence="2">The sequence shown here is derived from an EMBL/GenBank/DDBJ whole genome shotgun (WGS) entry which is preliminary data.</text>
</comment>
<evidence type="ECO:0000256" key="1">
    <source>
        <dbReference type="ARBA" id="ARBA00022946"/>
    </source>
</evidence>
<reference evidence="2 3" key="1">
    <citation type="journal article" date="2019" name="Extremophiles">
        <title>Biogeography of thermophiles and predominance of Thermus scotoductus in domestic water heaters.</title>
        <authorList>
            <person name="Wilpiszeski R.L."/>
            <person name="Zhang Z."/>
            <person name="House C.H."/>
        </authorList>
    </citation>
    <scope>NUCLEOTIDE SEQUENCE [LARGE SCALE GENOMIC DNA]</scope>
    <source>
        <strain evidence="2 3">27_S27</strain>
    </source>
</reference>
<dbReference type="PANTHER" id="PTHR22602:SF0">
    <property type="entry name" value="TRANSFERASE CAF17, MITOCHONDRIAL-RELATED"/>
    <property type="match status" value="1"/>
</dbReference>
<sequence length="401" mass="43930">MDAFPSGKQQGEVLAKALAGEGYFAFPGLLLVRGPDALSFLQGQCTRDLRRLSGPVGALFLNHRGQIEEGATVFPHKEGYLLAPWGTLEGVKARLKRYIVFDQVELLELPLYRRLHADGREEVAESGEGAHPAGVYPLYTLLKGLPLLSDIRGELPQSVGLLHLVDYGKGCYVGQEIMARLEGKEVHHHLVGLRGLSPAQEAPFDLLLEGRKVGEAKRVMETPFGVLGLAVMRKEVPLGAVVERGGVEELFLSGGEARYLEEEGRLELRPAPGKVAVAQGQVWVEGQRLRYQNDTGEALLEGPLEVRREGEKPLSGKAGSLRYLLDEDRLWLLGGVELTQGGHTTRAERALLREKEGYAFLYGKVESRDERGVVRGERVRYALKTGEVVVLGGVAGEFRGD</sequence>
<organism evidence="2 3">
    <name type="scientific">Thermus scotoductus</name>
    <dbReference type="NCBI Taxonomy" id="37636"/>
    <lineage>
        <taxon>Bacteria</taxon>
        <taxon>Thermotogati</taxon>
        <taxon>Deinococcota</taxon>
        <taxon>Deinococci</taxon>
        <taxon>Thermales</taxon>
        <taxon>Thermaceae</taxon>
        <taxon>Thermus</taxon>
    </lineage>
</organism>
<dbReference type="SUPFAM" id="SSF103025">
    <property type="entry name" value="Folate-binding domain"/>
    <property type="match status" value="1"/>
</dbReference>
<dbReference type="RefSeq" id="WP_126212692.1">
    <property type="nucleotide sequence ID" value="NZ_PELW01000011.1"/>
</dbReference>
<dbReference type="AlphaFoldDB" id="A0A430S435"/>
<proteinExistence type="predicted"/>
<keyword evidence="1" id="KW-0809">Transit peptide</keyword>
<gene>
    <name evidence="2" type="ORF">CSW40_00615</name>
</gene>
<dbReference type="EMBL" id="PELW01000011">
    <property type="protein sequence ID" value="RTH28624.1"/>
    <property type="molecule type" value="Genomic_DNA"/>
</dbReference>
<dbReference type="PANTHER" id="PTHR22602">
    <property type="entry name" value="TRANSFERASE CAF17, MITOCHONDRIAL-RELATED"/>
    <property type="match status" value="1"/>
</dbReference>
<dbReference type="GO" id="GO:0016226">
    <property type="term" value="P:iron-sulfur cluster assembly"/>
    <property type="evidence" value="ECO:0007669"/>
    <property type="project" value="TreeGrafter"/>
</dbReference>
<dbReference type="NCBIfam" id="TIGR03317">
    <property type="entry name" value="ygfZ_signature"/>
    <property type="match status" value="1"/>
</dbReference>
<evidence type="ECO:0008006" key="4">
    <source>
        <dbReference type="Google" id="ProtNLM"/>
    </source>
</evidence>
<evidence type="ECO:0000313" key="2">
    <source>
        <dbReference type="EMBL" id="RTH28624.1"/>
    </source>
</evidence>
<dbReference type="Proteomes" id="UP000286712">
    <property type="component" value="Unassembled WGS sequence"/>
</dbReference>
<dbReference type="InterPro" id="IPR017703">
    <property type="entry name" value="YgfZ/GCV_T_CS"/>
</dbReference>
<dbReference type="Gene3D" id="3.30.1360.120">
    <property type="entry name" value="Probable tRNA modification gtpase trme, domain 1"/>
    <property type="match status" value="2"/>
</dbReference>
<dbReference type="InterPro" id="IPR027266">
    <property type="entry name" value="TrmE/GcvT-like"/>
</dbReference>
<dbReference type="InterPro" id="IPR045179">
    <property type="entry name" value="YgfZ/GcvT"/>
</dbReference>
<protein>
    <recommendedName>
        <fullName evidence="4">Glycine cleavage system protein T</fullName>
    </recommendedName>
</protein>
<name>A0A430S435_THESC</name>
<accession>A0A430S435</accession>
<evidence type="ECO:0000313" key="3">
    <source>
        <dbReference type="Proteomes" id="UP000286712"/>
    </source>
</evidence>